<reference evidence="3" key="2">
    <citation type="submission" date="2012-06" db="EMBL/GenBank/DDBJ databases">
        <authorList>
            <person name="Yu Y."/>
            <person name="Currie J."/>
            <person name="Lomeli R."/>
            <person name="Angelova A."/>
            <person name="Collura K."/>
            <person name="Wissotski M."/>
            <person name="Campos D."/>
            <person name="Kudrna D."/>
            <person name="Golser W."/>
            <person name="Ashely E."/>
            <person name="Descour A."/>
            <person name="Fernandes J."/>
            <person name="Soderlund C."/>
            <person name="Walbot V."/>
        </authorList>
    </citation>
    <scope>NUCLEOTIDE SEQUENCE</scope>
    <source>
        <strain evidence="3">B73</strain>
    </source>
</reference>
<protein>
    <submittedName>
        <fullName evidence="3">Uncharacterized protein</fullName>
    </submittedName>
</protein>
<proteinExistence type="evidence at transcript level"/>
<name>C0HG61_MAIZE</name>
<accession>C0HG61</accession>
<feature type="region of interest" description="Disordered" evidence="1">
    <location>
        <begin position="190"/>
        <end position="271"/>
    </location>
</feature>
<feature type="compositionally biased region" description="Low complexity" evidence="1">
    <location>
        <begin position="239"/>
        <end position="251"/>
    </location>
</feature>
<feature type="chain" id="PRO_5002898846" evidence="2">
    <location>
        <begin position="23"/>
        <end position="271"/>
    </location>
</feature>
<evidence type="ECO:0000256" key="1">
    <source>
        <dbReference type="SAM" id="MobiDB-lite"/>
    </source>
</evidence>
<keyword evidence="2" id="KW-0732">Signal</keyword>
<sequence>MILLRFVVDLLAALCSPAAHLADGGGDAAHEGAGAARVAAEAHGPAGSAVPGRLQLAPLLVVAGPRPRGHHQPGDAAAAERAGRQRLGLRRRVGLGVAAQRQRARRAHLVPALPDLDAARLLEADAAHLRVASLSYGGVMSAVIGVRWRGQCILGAFQDPPLPLSVGLHQGCFEQRFGIGFQLADELESGRPDKGLRGRRVQQRRARDVPSLRGDLIRNSPDGVSLEAVGAPGQQLPDAVQVAAARGQMQRRAARESEGATGSRHDGAVLE</sequence>
<reference evidence="3" key="1">
    <citation type="journal article" date="2009" name="PLoS Genet.">
        <title>Sequencing, mapping, and analysis of 27,455 maize full-length cDNAs.</title>
        <authorList>
            <person name="Soderlund C."/>
            <person name="Descour A."/>
            <person name="Kudrna D."/>
            <person name="Bomhoff M."/>
            <person name="Boyd L."/>
            <person name="Currie J."/>
            <person name="Angelova A."/>
            <person name="Collura K."/>
            <person name="Wissotski M."/>
            <person name="Ashley E."/>
            <person name="Morrow D."/>
            <person name="Fernandes J."/>
            <person name="Walbot V."/>
            <person name="Yu Y."/>
        </authorList>
    </citation>
    <scope>NUCLEOTIDE SEQUENCE</scope>
    <source>
        <strain evidence="3">B73</strain>
    </source>
</reference>
<feature type="signal peptide" evidence="2">
    <location>
        <begin position="1"/>
        <end position="22"/>
    </location>
</feature>
<dbReference type="EMBL" id="BT061317">
    <property type="protein sequence ID" value="ACN26014.1"/>
    <property type="molecule type" value="mRNA"/>
</dbReference>
<dbReference type="AlphaFoldDB" id="C0HG61"/>
<evidence type="ECO:0000256" key="2">
    <source>
        <dbReference type="SAM" id="SignalP"/>
    </source>
</evidence>
<feature type="compositionally biased region" description="Basic and acidic residues" evidence="1">
    <location>
        <begin position="253"/>
        <end position="271"/>
    </location>
</feature>
<organism evidence="3">
    <name type="scientific">Zea mays</name>
    <name type="common">Maize</name>
    <dbReference type="NCBI Taxonomy" id="4577"/>
    <lineage>
        <taxon>Eukaryota</taxon>
        <taxon>Viridiplantae</taxon>
        <taxon>Streptophyta</taxon>
        <taxon>Embryophyta</taxon>
        <taxon>Tracheophyta</taxon>
        <taxon>Spermatophyta</taxon>
        <taxon>Magnoliopsida</taxon>
        <taxon>Liliopsida</taxon>
        <taxon>Poales</taxon>
        <taxon>Poaceae</taxon>
        <taxon>PACMAD clade</taxon>
        <taxon>Panicoideae</taxon>
        <taxon>Andropogonodae</taxon>
        <taxon>Andropogoneae</taxon>
        <taxon>Tripsacinae</taxon>
        <taxon>Zea</taxon>
    </lineage>
</organism>
<evidence type="ECO:0000313" key="3">
    <source>
        <dbReference type="EMBL" id="ACN26014.1"/>
    </source>
</evidence>